<sequence>MHSPEKIGSRLYTAGRKTLLELAEASIRHGLDTGAPLSVDARDYPGELQAERACFVTLNHSGMLRGCTGHLETIQELVKDVAENAFSAAFRDPRFPRMTPVEMDGLEIHISVLTPAVPLEFTTEQDLIAKMRPGVDGLILQEGMRRGTFLPSVWEQLPQPEHFLKHLKLKAGLPADHWSDDITIFRYETESFSAEDISA</sequence>
<proteinExistence type="predicted"/>
<keyword evidence="3" id="KW-1185">Reference proteome</keyword>
<accession>A0A1T2KVZ1</accession>
<protein>
    <submittedName>
        <fullName evidence="2">AMMECR1 domain-containing protein</fullName>
    </submittedName>
</protein>
<dbReference type="NCBIfam" id="TIGR04335">
    <property type="entry name" value="AmmeMemoSam_A"/>
    <property type="match status" value="1"/>
</dbReference>
<reference evidence="2 3" key="1">
    <citation type="submission" date="2016-11" db="EMBL/GenBank/DDBJ databases">
        <title>Mixed transmission modes and dynamic genome evolution in an obligate animal-bacterial symbiosis.</title>
        <authorList>
            <person name="Russell S.L."/>
            <person name="Corbett-Detig R.B."/>
            <person name="Cavanaugh C.M."/>
        </authorList>
    </citation>
    <scope>NUCLEOTIDE SEQUENCE [LARGE SCALE GENOMIC DNA]</scope>
    <source>
        <strain evidence="2">Se-Cadez</strain>
    </source>
</reference>
<organism evidence="2 3">
    <name type="scientific">Solemya velesiana gill symbiont</name>
    <dbReference type="NCBI Taxonomy" id="1918948"/>
    <lineage>
        <taxon>Bacteria</taxon>
        <taxon>Pseudomonadati</taxon>
        <taxon>Pseudomonadota</taxon>
        <taxon>Gammaproteobacteria</taxon>
        <taxon>sulfur-oxidizing symbionts</taxon>
    </lineage>
</organism>
<dbReference type="Gene3D" id="3.30.700.20">
    <property type="entry name" value="Hypothetical protein ph0010, domain 1"/>
    <property type="match status" value="1"/>
</dbReference>
<evidence type="ECO:0000259" key="1">
    <source>
        <dbReference type="PROSITE" id="PS51112"/>
    </source>
</evidence>
<dbReference type="InterPro" id="IPR036071">
    <property type="entry name" value="AMMECR1_dom_sf"/>
</dbReference>
<dbReference type="PROSITE" id="PS51112">
    <property type="entry name" value="AMMECR1"/>
    <property type="match status" value="1"/>
</dbReference>
<dbReference type="InterPro" id="IPR027623">
    <property type="entry name" value="AmmeMemoSam_A"/>
</dbReference>
<name>A0A1T2KVZ1_9GAMM</name>
<dbReference type="InterPro" id="IPR002733">
    <property type="entry name" value="AMMECR1_domain"/>
</dbReference>
<evidence type="ECO:0000313" key="3">
    <source>
        <dbReference type="Proteomes" id="UP000190896"/>
    </source>
</evidence>
<dbReference type="Gene3D" id="3.30.1490.150">
    <property type="entry name" value="Hypothetical protein ph0010, domain 2"/>
    <property type="match status" value="1"/>
</dbReference>
<dbReference type="NCBIfam" id="TIGR00296">
    <property type="entry name" value="TIGR00296 family protein"/>
    <property type="match status" value="1"/>
</dbReference>
<dbReference type="PANTHER" id="PTHR13016">
    <property type="entry name" value="AMMECR1 HOMOLOG"/>
    <property type="match status" value="1"/>
</dbReference>
<gene>
    <name evidence="2" type="ORF">BOW51_04465</name>
</gene>
<dbReference type="InterPro" id="IPR023473">
    <property type="entry name" value="AMMECR1"/>
</dbReference>
<dbReference type="PANTHER" id="PTHR13016:SF0">
    <property type="entry name" value="AMME SYNDROME CANDIDATE GENE 1 PROTEIN"/>
    <property type="match status" value="1"/>
</dbReference>
<dbReference type="RefSeq" id="WP_245831997.1">
    <property type="nucleotide sequence ID" value="NZ_MPRJ01000020.1"/>
</dbReference>
<dbReference type="EMBL" id="MPRJ01000020">
    <property type="protein sequence ID" value="OOZ36994.1"/>
    <property type="molecule type" value="Genomic_DNA"/>
</dbReference>
<evidence type="ECO:0000313" key="2">
    <source>
        <dbReference type="EMBL" id="OOZ36994.1"/>
    </source>
</evidence>
<dbReference type="AlphaFoldDB" id="A0A1T2KVZ1"/>
<dbReference type="InterPro" id="IPR027485">
    <property type="entry name" value="AMMECR1_N"/>
</dbReference>
<feature type="domain" description="AMMECR1" evidence="1">
    <location>
        <begin position="14"/>
        <end position="199"/>
    </location>
</feature>
<dbReference type="SUPFAM" id="SSF143447">
    <property type="entry name" value="AMMECR1-like"/>
    <property type="match status" value="1"/>
</dbReference>
<dbReference type="Pfam" id="PF01871">
    <property type="entry name" value="AMMECR1"/>
    <property type="match status" value="1"/>
</dbReference>
<dbReference type="Proteomes" id="UP000190896">
    <property type="component" value="Unassembled WGS sequence"/>
</dbReference>
<comment type="caution">
    <text evidence="2">The sequence shown here is derived from an EMBL/GenBank/DDBJ whole genome shotgun (WGS) entry which is preliminary data.</text>
</comment>